<evidence type="ECO:0000256" key="2">
    <source>
        <dbReference type="SAM" id="Coils"/>
    </source>
</evidence>
<evidence type="ECO:0000313" key="5">
    <source>
        <dbReference type="EMBL" id="KAL2286334.1"/>
    </source>
</evidence>
<evidence type="ECO:0000259" key="4">
    <source>
        <dbReference type="Pfam" id="PF25053"/>
    </source>
</evidence>
<dbReference type="PANTHER" id="PTHR10039:SF5">
    <property type="entry name" value="NACHT DOMAIN-CONTAINING PROTEIN"/>
    <property type="match status" value="1"/>
</dbReference>
<comment type="caution">
    <text evidence="5">The sequence shown here is derived from an EMBL/GenBank/DDBJ whole genome shotgun (WGS) entry which is preliminary data.</text>
</comment>
<keyword evidence="2" id="KW-0175">Coiled coil</keyword>
<dbReference type="InterPro" id="IPR056884">
    <property type="entry name" value="NPHP3-like_N"/>
</dbReference>
<name>A0ABR4EV69_9PEZI</name>
<evidence type="ECO:0000259" key="3">
    <source>
        <dbReference type="Pfam" id="PF24883"/>
    </source>
</evidence>
<evidence type="ECO:0008006" key="7">
    <source>
        <dbReference type="Google" id="ProtNLM"/>
    </source>
</evidence>
<dbReference type="Pfam" id="PF25053">
    <property type="entry name" value="DUF7791"/>
    <property type="match status" value="1"/>
</dbReference>
<dbReference type="Pfam" id="PF24883">
    <property type="entry name" value="NPHP3_N"/>
    <property type="match status" value="1"/>
</dbReference>
<gene>
    <name evidence="5" type="ORF">FJTKL_07108</name>
</gene>
<evidence type="ECO:0000256" key="1">
    <source>
        <dbReference type="ARBA" id="ARBA00022737"/>
    </source>
</evidence>
<protein>
    <recommendedName>
        <fullName evidence="7">NACHT domain-containing protein</fullName>
    </recommendedName>
</protein>
<accession>A0ABR4EV69</accession>
<proteinExistence type="predicted"/>
<dbReference type="InterPro" id="IPR027417">
    <property type="entry name" value="P-loop_NTPase"/>
</dbReference>
<dbReference type="Gene3D" id="3.40.50.300">
    <property type="entry name" value="P-loop containing nucleotide triphosphate hydrolases"/>
    <property type="match status" value="1"/>
</dbReference>
<feature type="domain" description="Nephrocystin 3-like N-terminal" evidence="3">
    <location>
        <begin position="290"/>
        <end position="469"/>
    </location>
</feature>
<dbReference type="SUPFAM" id="SSF52540">
    <property type="entry name" value="P-loop containing nucleoside triphosphate hydrolases"/>
    <property type="match status" value="1"/>
</dbReference>
<dbReference type="EMBL" id="JBAWTH010000025">
    <property type="protein sequence ID" value="KAL2286334.1"/>
    <property type="molecule type" value="Genomic_DNA"/>
</dbReference>
<keyword evidence="6" id="KW-1185">Reference proteome</keyword>
<keyword evidence="1" id="KW-0677">Repeat</keyword>
<dbReference type="InterPro" id="IPR056693">
    <property type="entry name" value="DUF7791"/>
</dbReference>
<organism evidence="5 6">
    <name type="scientific">Diaporthe vaccinii</name>
    <dbReference type="NCBI Taxonomy" id="105482"/>
    <lineage>
        <taxon>Eukaryota</taxon>
        <taxon>Fungi</taxon>
        <taxon>Dikarya</taxon>
        <taxon>Ascomycota</taxon>
        <taxon>Pezizomycotina</taxon>
        <taxon>Sordariomycetes</taxon>
        <taxon>Sordariomycetidae</taxon>
        <taxon>Diaporthales</taxon>
        <taxon>Diaporthaceae</taxon>
        <taxon>Diaporthe</taxon>
        <taxon>Diaporthe eres species complex</taxon>
    </lineage>
</organism>
<reference evidence="5 6" key="1">
    <citation type="submission" date="2024-03" db="EMBL/GenBank/DDBJ databases">
        <title>A high-quality draft genome sequence of Diaporthe vaccinii, a causative agent of upright dieback and viscid rot disease in cranberry plants.</title>
        <authorList>
            <person name="Sarrasin M."/>
            <person name="Lang B.F."/>
            <person name="Burger G."/>
        </authorList>
    </citation>
    <scope>NUCLEOTIDE SEQUENCE [LARGE SCALE GENOMIC DNA]</scope>
    <source>
        <strain evidence="5 6">IS7</strain>
    </source>
</reference>
<dbReference type="Proteomes" id="UP001600888">
    <property type="component" value="Unassembled WGS sequence"/>
</dbReference>
<feature type="coiled-coil region" evidence="2">
    <location>
        <begin position="237"/>
        <end position="271"/>
    </location>
</feature>
<dbReference type="PANTHER" id="PTHR10039">
    <property type="entry name" value="AMELOGENIN"/>
    <property type="match status" value="1"/>
</dbReference>
<evidence type="ECO:0000313" key="6">
    <source>
        <dbReference type="Proteomes" id="UP001600888"/>
    </source>
</evidence>
<feature type="domain" description="DUF7791" evidence="4">
    <location>
        <begin position="594"/>
        <end position="706"/>
    </location>
</feature>
<sequence length="1031" mass="117177">MDPLSIISLTGNIAQFISPGYGIVSTSREIYHSGTGTSEKIQTCTLLVEDMRRSIKTISKHPVLAEPPSEDTKILHAIVDECDRLGSKLLADLDTLRVNRKAVSRHIEALRVSGTMWWKKKDIDDVLSRLAMLEARLRAWWDVALPLPKEEDLSSQQREISAGLSIDQIIEKRRGSDATRAAARRPSLVQSDLYQLRDTAEKLNTPERLLGVERRVQSSHSALRQDGKLAEPQSLDAEAQKEVMEEAAASLEAYARQAERLRRQHRILKSLVFQSLWTRHERIEDAYVETLHWVWDSPITKFGNWLEKGEGVYWIEGLAGSGKSTMMKYISSHPSTTIYLRRWASAMKFKMGWDPKEEPELLVASHYFWYAGTEMQKSHRGLLQTLLFHVLRTSLEVQNAICPERLSSQPWSLRELKDTIHELKRADLRCCVCFFIDGLDEYLGDEEEIIEVVKDLAACPWIKVCASSRPWPAFFAEWNSSPLTFKMQEYTRRDMTRFVHGSFTSNKGFKKALDRDQRCRRLVRAIVERAEGVWLWVYLVVRDLLRDMRDNEPFEHLQKRLDSYPRELGEYFRNIFDRFDPLHAVSSAKLMLAATSALRPMSMMALVALEEDEGFAAREDVRHLDSFQLQDLYLAWRPRLQNRCRDLMKLTRGRPRLHEYQVDFLHRTVRDYLMHEHRAELRVKATPGFDERLFLCRVKLLELKTSGVNLRLGRLMQDVKELLFYASSMEHDEVMPADAAKMADATAVVEALTTLWIRFRPMLENQHANDSWGEGDKTRAWDPVKSMWTYNDDNIKDAGLSTAEADEVTAEEEDLLDSYMKTTSWRSSVLSGGSNWPDIPYVAAAAGITEYSLSKADALRTKGQVVSDLLLCALETAGLGVEQKPVTSPAFVRNARLIAGLLARGADPNHTAQSRATAPWVVLMGQVSAQWGTYASAWRDVAVELIKAMVRSGADLGSWPPQGNSDPMPPQRTLVEFVRHDLGEGRTADELEVIIAESAQRGGGRQQIAPMGATAWGLKSWVVSIFGTSKA</sequence>